<feature type="chain" id="PRO_5038591006" description="Lipoprotein" evidence="2">
    <location>
        <begin position="26"/>
        <end position="415"/>
    </location>
</feature>
<evidence type="ECO:0000313" key="3">
    <source>
        <dbReference type="EMBL" id="NGO68564.1"/>
    </source>
</evidence>
<evidence type="ECO:0000256" key="1">
    <source>
        <dbReference type="SAM" id="MobiDB-lite"/>
    </source>
</evidence>
<dbReference type="PROSITE" id="PS51257">
    <property type="entry name" value="PROKAR_LIPOPROTEIN"/>
    <property type="match status" value="1"/>
</dbReference>
<reference evidence="3 4" key="1">
    <citation type="submission" date="2020-02" db="EMBL/GenBank/DDBJ databases">
        <title>Whole-genome analyses of novel actinobacteria.</title>
        <authorList>
            <person name="Sahin N."/>
            <person name="Tatar D."/>
        </authorList>
    </citation>
    <scope>NUCLEOTIDE SEQUENCE [LARGE SCALE GENOMIC DNA]</scope>
    <source>
        <strain evidence="3 4">SB3404</strain>
    </source>
</reference>
<dbReference type="Proteomes" id="UP000477722">
    <property type="component" value="Unassembled WGS sequence"/>
</dbReference>
<sequence>MIWNRKKAAPVPAAAAALSLGLLLAACSDGGDDTGGKPSPSASASASKPHGYVEGAEEAAEQQSRLVLGDSARGTLKMLDLVDGKTEPLGRTARGAGLVTDGRFAYANARGGSEVFDSGTWMVDHGDHVHYYRAEPRGVGRVAGKRPEHVYSSPSLTAVTFADGTARLLDRSRLEKGRVSPTATLKDAARGPVVPLGEHALVPVAGPGGEVVVEVRDRRGKRTASLGEKCPGLRGAAVMRPGVVFGCADGALFVSEKKGKPHAERIPFGRKVPDKERPRSFQHRSLGTTLTAKAGEKSVWVLKVPQRAWKRVETGPVAAVNSAGLDTPLLVLEKSGALAAYEISDGKEIARKKLLSGRAGAEGNSRPVIEVDANRAYVNDPAARKVYEIDYNDGLRTARSFSLDFTPAQMVETGR</sequence>
<gene>
    <name evidence="3" type="ORF">G5C65_09405</name>
</gene>
<feature type="compositionally biased region" description="Low complexity" evidence="1">
    <location>
        <begin position="37"/>
        <end position="49"/>
    </location>
</feature>
<comment type="caution">
    <text evidence="3">The sequence shown here is derived from an EMBL/GenBank/DDBJ whole genome shotgun (WGS) entry which is preliminary data.</text>
</comment>
<dbReference type="RefSeq" id="WP_165298267.1">
    <property type="nucleotide sequence ID" value="NZ_JAAKZZ010000065.1"/>
</dbReference>
<keyword evidence="4" id="KW-1185">Reference proteome</keyword>
<keyword evidence="2" id="KW-0732">Signal</keyword>
<feature type="signal peptide" evidence="2">
    <location>
        <begin position="1"/>
        <end position="25"/>
    </location>
</feature>
<dbReference type="AlphaFoldDB" id="A0A6G4WVK5"/>
<proteinExistence type="predicted"/>
<evidence type="ECO:0008006" key="5">
    <source>
        <dbReference type="Google" id="ProtNLM"/>
    </source>
</evidence>
<accession>A0A6G4WVK5</accession>
<feature type="region of interest" description="Disordered" evidence="1">
    <location>
        <begin position="31"/>
        <end position="62"/>
    </location>
</feature>
<evidence type="ECO:0000313" key="4">
    <source>
        <dbReference type="Proteomes" id="UP000477722"/>
    </source>
</evidence>
<organism evidence="3 4">
    <name type="scientific">Streptomyces boncukensis</name>
    <dbReference type="NCBI Taxonomy" id="2711219"/>
    <lineage>
        <taxon>Bacteria</taxon>
        <taxon>Bacillati</taxon>
        <taxon>Actinomycetota</taxon>
        <taxon>Actinomycetes</taxon>
        <taxon>Kitasatosporales</taxon>
        <taxon>Streptomycetaceae</taxon>
        <taxon>Streptomyces</taxon>
    </lineage>
</organism>
<name>A0A6G4WVK5_9ACTN</name>
<evidence type="ECO:0000256" key="2">
    <source>
        <dbReference type="SAM" id="SignalP"/>
    </source>
</evidence>
<protein>
    <recommendedName>
        <fullName evidence="5">Lipoprotein</fullName>
    </recommendedName>
</protein>
<dbReference type="EMBL" id="JAAKZZ010000065">
    <property type="protein sequence ID" value="NGO68564.1"/>
    <property type="molecule type" value="Genomic_DNA"/>
</dbReference>